<gene>
    <name evidence="1" type="ORF">J2Z79_001570</name>
</gene>
<organism evidence="1 2">
    <name type="scientific">Symbiobacterium terraclitae</name>
    <dbReference type="NCBI Taxonomy" id="557451"/>
    <lineage>
        <taxon>Bacteria</taxon>
        <taxon>Bacillati</taxon>
        <taxon>Bacillota</taxon>
        <taxon>Clostridia</taxon>
        <taxon>Eubacteriales</taxon>
        <taxon>Symbiobacteriaceae</taxon>
        <taxon>Symbiobacterium</taxon>
    </lineage>
</organism>
<proteinExistence type="predicted"/>
<accession>A0ABS4JT47</accession>
<name>A0ABS4JT47_9FIRM</name>
<reference evidence="1 2" key="1">
    <citation type="submission" date="2021-03" db="EMBL/GenBank/DDBJ databases">
        <title>Genomic Encyclopedia of Type Strains, Phase IV (KMG-IV): sequencing the most valuable type-strain genomes for metagenomic binning, comparative biology and taxonomic classification.</title>
        <authorList>
            <person name="Goeker M."/>
        </authorList>
    </citation>
    <scope>NUCLEOTIDE SEQUENCE [LARGE SCALE GENOMIC DNA]</scope>
    <source>
        <strain evidence="1 2">DSM 27138</strain>
    </source>
</reference>
<protein>
    <recommendedName>
        <fullName evidence="3">RanBP2-type domain-containing protein</fullName>
    </recommendedName>
</protein>
<evidence type="ECO:0000313" key="2">
    <source>
        <dbReference type="Proteomes" id="UP001519289"/>
    </source>
</evidence>
<keyword evidence="2" id="KW-1185">Reference proteome</keyword>
<evidence type="ECO:0000313" key="1">
    <source>
        <dbReference type="EMBL" id="MBP2018171.1"/>
    </source>
</evidence>
<dbReference type="EMBL" id="JAGGLG010000010">
    <property type="protein sequence ID" value="MBP2018171.1"/>
    <property type="molecule type" value="Genomic_DNA"/>
</dbReference>
<dbReference type="Proteomes" id="UP001519289">
    <property type="component" value="Unassembled WGS sequence"/>
</dbReference>
<sequence length="70" mass="7264">MAGACDPNGLCPRCGYQNGPGASRCLRCRAALAVPKGCSGECTRCLISSLAGQAAIGRRSPERKSPVERQ</sequence>
<comment type="caution">
    <text evidence="1">The sequence shown here is derived from an EMBL/GenBank/DDBJ whole genome shotgun (WGS) entry which is preliminary data.</text>
</comment>
<evidence type="ECO:0008006" key="3">
    <source>
        <dbReference type="Google" id="ProtNLM"/>
    </source>
</evidence>